<reference evidence="3" key="1">
    <citation type="submission" date="2017-02" db="EMBL/GenBank/DDBJ databases">
        <authorList>
            <person name="Dridi B."/>
        </authorList>
    </citation>
    <scope>NUCLEOTIDE SEQUENCE [LARGE SCALE GENOMIC DNA]</scope>
    <source>
        <strain evidence="3">bH819</strain>
    </source>
</reference>
<evidence type="ECO:0000313" key="2">
    <source>
        <dbReference type="EMBL" id="SLM84801.1"/>
    </source>
</evidence>
<evidence type="ECO:0000256" key="1">
    <source>
        <dbReference type="SAM" id="Phobius"/>
    </source>
</evidence>
<dbReference type="Proteomes" id="UP000195918">
    <property type="component" value="Unassembled WGS sequence"/>
</dbReference>
<keyword evidence="1" id="KW-0812">Transmembrane</keyword>
<dbReference type="OrthoDB" id="10005837at2"/>
<keyword evidence="3" id="KW-1185">Reference proteome</keyword>
<dbReference type="RefSeq" id="WP_086950444.1">
    <property type="nucleotide sequence ID" value="NZ_FWFD01000003.1"/>
</dbReference>
<sequence>MNKLKINKDKMRLILISSGSTLVLIALLIFINNQFLDQKLFQFNTSAPKNSIIRVNSEFDGMLFSMEEKLNFNTSGDKLVIYMEHYKKDKLVEKDGISVISSNKKEIKGNLIWGIDYSDDESELKLAVKKEGVTTNFSYQMKKDGAGTSSGLTQNKVRLTKDNPVILAAFANGKDAAYGPNLESGKLDKEALKKNEDSYVLWMKIEND</sequence>
<dbReference type="AlphaFoldDB" id="A0A1X6WKE5"/>
<name>A0A1X6WKE5_9ENTE</name>
<proteinExistence type="predicted"/>
<gene>
    <name evidence="2" type="ORF">FM121_01815</name>
</gene>
<keyword evidence="1" id="KW-1133">Transmembrane helix</keyword>
<protein>
    <submittedName>
        <fullName evidence="2">Uncharacterized protein</fullName>
    </submittedName>
</protein>
<accession>A0A1X6WKE5</accession>
<feature type="transmembrane region" description="Helical" evidence="1">
    <location>
        <begin position="12"/>
        <end position="31"/>
    </location>
</feature>
<keyword evidence="1" id="KW-0472">Membrane</keyword>
<evidence type="ECO:0000313" key="3">
    <source>
        <dbReference type="Proteomes" id="UP000195918"/>
    </source>
</evidence>
<dbReference type="EMBL" id="FWFD01000003">
    <property type="protein sequence ID" value="SLM84801.1"/>
    <property type="molecule type" value="Genomic_DNA"/>
</dbReference>
<organism evidence="2 3">
    <name type="scientific">Vagococcus fluvialis bH819</name>
    <dbReference type="NCBI Taxonomy" id="1255619"/>
    <lineage>
        <taxon>Bacteria</taxon>
        <taxon>Bacillati</taxon>
        <taxon>Bacillota</taxon>
        <taxon>Bacilli</taxon>
        <taxon>Lactobacillales</taxon>
        <taxon>Enterococcaceae</taxon>
        <taxon>Vagococcus</taxon>
    </lineage>
</organism>